<dbReference type="InterPro" id="IPR004107">
    <property type="entry name" value="Integrase_SAM-like_N"/>
</dbReference>
<comment type="function">
    <text evidence="1">Site-specific tyrosine recombinase, which acts by catalyzing the cutting and rejoining of the recombining DNA molecules.</text>
</comment>
<keyword evidence="5" id="KW-0233">DNA recombination</keyword>
<dbReference type="AlphaFoldDB" id="A0A374NVT9"/>
<evidence type="ECO:0000256" key="2">
    <source>
        <dbReference type="ARBA" id="ARBA00008857"/>
    </source>
</evidence>
<feature type="domain" description="Tyr recombinase" evidence="7">
    <location>
        <begin position="97"/>
        <end position="270"/>
    </location>
</feature>
<dbReference type="PROSITE" id="PS51900">
    <property type="entry name" value="CB"/>
    <property type="match status" value="1"/>
</dbReference>
<dbReference type="Gene3D" id="1.10.443.10">
    <property type="entry name" value="Intergrase catalytic core"/>
    <property type="match status" value="1"/>
</dbReference>
<evidence type="ECO:0000259" key="8">
    <source>
        <dbReference type="PROSITE" id="PS51900"/>
    </source>
</evidence>
<comment type="similarity">
    <text evidence="2">Belongs to the 'phage' integrase family.</text>
</comment>
<dbReference type="GO" id="GO:0015074">
    <property type="term" value="P:DNA integration"/>
    <property type="evidence" value="ECO:0007669"/>
    <property type="project" value="UniProtKB-KW"/>
</dbReference>
<dbReference type="InterPro" id="IPR044068">
    <property type="entry name" value="CB"/>
</dbReference>
<gene>
    <name evidence="9" type="ORF">DXD79_33925</name>
</gene>
<evidence type="ECO:0000313" key="10">
    <source>
        <dbReference type="Proteomes" id="UP000263014"/>
    </source>
</evidence>
<dbReference type="InterPro" id="IPR011010">
    <property type="entry name" value="DNA_brk_join_enz"/>
</dbReference>
<dbReference type="InterPro" id="IPR013762">
    <property type="entry name" value="Integrase-like_cat_sf"/>
</dbReference>
<name>A0A374NVT9_9FIRM</name>
<dbReference type="PROSITE" id="PS51898">
    <property type="entry name" value="TYR_RECOMBINASE"/>
    <property type="match status" value="1"/>
</dbReference>
<feature type="domain" description="Core-binding (CB)" evidence="8">
    <location>
        <begin position="1"/>
        <end position="79"/>
    </location>
</feature>
<evidence type="ECO:0000313" key="9">
    <source>
        <dbReference type="EMBL" id="RGI93481.1"/>
    </source>
</evidence>
<keyword evidence="3" id="KW-0229">DNA integration</keyword>
<dbReference type="InterPro" id="IPR050090">
    <property type="entry name" value="Tyrosine_recombinase_XerCD"/>
</dbReference>
<comment type="caution">
    <text evidence="9">The sequence shown here is derived from an EMBL/GenBank/DDBJ whole genome shotgun (WGS) entry which is preliminary data.</text>
</comment>
<sequence length="286" mass="33370">MEIAMNIKRYEDYLKNEEKADSTISKYLHEVEQLFAYMDKAEISKEAILQYRRYLSSQYKAGTVNGKLSAIHSYLEFMNLDMCKVKFLKVQKKAYIDEDRELTENDYRRLLDSAGRMGNSQLYYLMMVLYSTGIRISELPYVTVEAVCRGKTEIYMKGKCRLIIFPRNLIKKLKEFIRSEKIKSGCIFRTKSGRNLDRSNICHSLKKLCKGAKVDPSKVFPHNFRHLFAKTFYSIEKNLAHLADILGHSSIETTRIYVATSTRQYEKVMNRMRIGLDKIGAVKKLP</sequence>
<dbReference type="Pfam" id="PF02899">
    <property type="entry name" value="Phage_int_SAM_1"/>
    <property type="match status" value="1"/>
</dbReference>
<dbReference type="EMBL" id="QSON01000048">
    <property type="protein sequence ID" value="RGI93481.1"/>
    <property type="molecule type" value="Genomic_DNA"/>
</dbReference>
<dbReference type="GO" id="GO:0003677">
    <property type="term" value="F:DNA binding"/>
    <property type="evidence" value="ECO:0007669"/>
    <property type="project" value="UniProtKB-UniRule"/>
</dbReference>
<dbReference type="Pfam" id="PF00589">
    <property type="entry name" value="Phage_integrase"/>
    <property type="match status" value="1"/>
</dbReference>
<keyword evidence="4 6" id="KW-0238">DNA-binding</keyword>
<dbReference type="InterPro" id="IPR002104">
    <property type="entry name" value="Integrase_catalytic"/>
</dbReference>
<proteinExistence type="inferred from homology"/>
<dbReference type="GO" id="GO:0006310">
    <property type="term" value="P:DNA recombination"/>
    <property type="evidence" value="ECO:0007669"/>
    <property type="project" value="UniProtKB-KW"/>
</dbReference>
<evidence type="ECO:0000256" key="6">
    <source>
        <dbReference type="PROSITE-ProRule" id="PRU01248"/>
    </source>
</evidence>
<dbReference type="PANTHER" id="PTHR30349:SF89">
    <property type="entry name" value="INTEGRASE_RECOMBINASE"/>
    <property type="match status" value="1"/>
</dbReference>
<dbReference type="Gene3D" id="1.10.150.130">
    <property type="match status" value="1"/>
</dbReference>
<organism evidence="9 10">
    <name type="scientific">Hungatella hathewayi</name>
    <dbReference type="NCBI Taxonomy" id="154046"/>
    <lineage>
        <taxon>Bacteria</taxon>
        <taxon>Bacillati</taxon>
        <taxon>Bacillota</taxon>
        <taxon>Clostridia</taxon>
        <taxon>Lachnospirales</taxon>
        <taxon>Lachnospiraceae</taxon>
        <taxon>Hungatella</taxon>
    </lineage>
</organism>
<dbReference type="Proteomes" id="UP000263014">
    <property type="component" value="Unassembled WGS sequence"/>
</dbReference>
<dbReference type="InterPro" id="IPR010998">
    <property type="entry name" value="Integrase_recombinase_N"/>
</dbReference>
<evidence type="ECO:0000256" key="1">
    <source>
        <dbReference type="ARBA" id="ARBA00003283"/>
    </source>
</evidence>
<dbReference type="RefSeq" id="WP_117633747.1">
    <property type="nucleotide sequence ID" value="NZ_QSON01000048.1"/>
</dbReference>
<protein>
    <submittedName>
        <fullName evidence="9">Integrase</fullName>
    </submittedName>
</protein>
<accession>A0A374NVT9</accession>
<dbReference type="SUPFAM" id="SSF56349">
    <property type="entry name" value="DNA breaking-rejoining enzymes"/>
    <property type="match status" value="1"/>
</dbReference>
<evidence type="ECO:0000256" key="4">
    <source>
        <dbReference type="ARBA" id="ARBA00023125"/>
    </source>
</evidence>
<evidence type="ECO:0000256" key="3">
    <source>
        <dbReference type="ARBA" id="ARBA00022908"/>
    </source>
</evidence>
<dbReference type="PANTHER" id="PTHR30349">
    <property type="entry name" value="PHAGE INTEGRASE-RELATED"/>
    <property type="match status" value="1"/>
</dbReference>
<reference evidence="9 10" key="1">
    <citation type="submission" date="2018-08" db="EMBL/GenBank/DDBJ databases">
        <title>A genome reference for cultivated species of the human gut microbiota.</title>
        <authorList>
            <person name="Zou Y."/>
            <person name="Xue W."/>
            <person name="Luo G."/>
        </authorList>
    </citation>
    <scope>NUCLEOTIDE SEQUENCE [LARGE SCALE GENOMIC DNA]</scope>
    <source>
        <strain evidence="9 10">TM09-12</strain>
    </source>
</reference>
<evidence type="ECO:0000259" key="7">
    <source>
        <dbReference type="PROSITE" id="PS51898"/>
    </source>
</evidence>
<evidence type="ECO:0000256" key="5">
    <source>
        <dbReference type="ARBA" id="ARBA00023172"/>
    </source>
</evidence>